<evidence type="ECO:0000259" key="3">
    <source>
        <dbReference type="Pfam" id="PF00501"/>
    </source>
</evidence>
<dbReference type="InterPro" id="IPR000873">
    <property type="entry name" value="AMP-dep_synth/lig_dom"/>
</dbReference>
<dbReference type="Proteomes" id="UP000319555">
    <property type="component" value="Unassembled WGS sequence"/>
</dbReference>
<dbReference type="RefSeq" id="WP_142636690.1">
    <property type="nucleotide sequence ID" value="NZ_CANMDC010000004.1"/>
</dbReference>
<dbReference type="NCBIfam" id="NF005714">
    <property type="entry name" value="PRK07529.1"/>
    <property type="match status" value="1"/>
</dbReference>
<organism evidence="5 6">
    <name type="scientific">Ruegeria faecimaris</name>
    <dbReference type="NCBI Taxonomy" id="686389"/>
    <lineage>
        <taxon>Bacteria</taxon>
        <taxon>Pseudomonadati</taxon>
        <taxon>Pseudomonadota</taxon>
        <taxon>Alphaproteobacteria</taxon>
        <taxon>Rhodobacterales</taxon>
        <taxon>Roseobacteraceae</taxon>
        <taxon>Ruegeria</taxon>
    </lineage>
</organism>
<dbReference type="EMBL" id="FXTE01000004">
    <property type="protein sequence ID" value="SMO65529.1"/>
    <property type="molecule type" value="Genomic_DNA"/>
</dbReference>
<dbReference type="Pfam" id="PF00501">
    <property type="entry name" value="AMP-binding"/>
    <property type="match status" value="1"/>
</dbReference>
<dbReference type="SUPFAM" id="SSF56801">
    <property type="entry name" value="Acetyl-CoA synthetase-like"/>
    <property type="match status" value="1"/>
</dbReference>
<evidence type="ECO:0000256" key="1">
    <source>
        <dbReference type="ARBA" id="ARBA00006432"/>
    </source>
</evidence>
<evidence type="ECO:0000256" key="2">
    <source>
        <dbReference type="ARBA" id="ARBA00022598"/>
    </source>
</evidence>
<dbReference type="Gene3D" id="3.40.50.12780">
    <property type="entry name" value="N-terminal domain of ligase-like"/>
    <property type="match status" value="1"/>
</dbReference>
<dbReference type="CDD" id="cd05944">
    <property type="entry name" value="FACL_like_4"/>
    <property type="match status" value="1"/>
</dbReference>
<dbReference type="InterPro" id="IPR025110">
    <property type="entry name" value="AMP-bd_C"/>
</dbReference>
<dbReference type="OrthoDB" id="9803968at2"/>
<dbReference type="AlphaFoldDB" id="A0A521D1F4"/>
<proteinExistence type="inferred from homology"/>
<dbReference type="InterPro" id="IPR020845">
    <property type="entry name" value="AMP-binding_CS"/>
</dbReference>
<dbReference type="Gene3D" id="3.30.300.30">
    <property type="match status" value="1"/>
</dbReference>
<dbReference type="PANTHER" id="PTHR43201">
    <property type="entry name" value="ACYL-COA SYNTHETASE"/>
    <property type="match status" value="1"/>
</dbReference>
<dbReference type="GO" id="GO:0031956">
    <property type="term" value="F:medium-chain fatty acid-CoA ligase activity"/>
    <property type="evidence" value="ECO:0007669"/>
    <property type="project" value="TreeGrafter"/>
</dbReference>
<dbReference type="PROSITE" id="PS00455">
    <property type="entry name" value="AMP_BINDING"/>
    <property type="match status" value="1"/>
</dbReference>
<gene>
    <name evidence="5" type="ORF">SAMN06265380_104124</name>
</gene>
<dbReference type="InterPro" id="IPR045851">
    <property type="entry name" value="AMP-bd_C_sf"/>
</dbReference>
<keyword evidence="2" id="KW-0436">Ligase</keyword>
<sequence length="629" mass="68580">MAFAGLDDKARIENEMPWEDRDVPVTFHQLLSRTAAKFPDHKAISFQLFSGPTDKAETLTWSDLLGKVNQAANLFRSLGIGENDVVAYVLPNCNETLVTLMGGAVAGIVNPINPLLEPEQIAAILRETKAKVVVTLKSFPKADVAQKVEEAVRHAPGVNTILEIDLNRYLTPPKSWIVPLVRPKMGDKAKLAHADYLNFSKELAKQPKTLTFEDSKSDRVACYFHTGGTTGMPKVAQHKYSGLIYNGWCGGTLLFDENDVVMCPLPMFHVFAVHVIVMAAVSSGAHVVFPTPQGYRGDGVFDNFWKLIERWKVSFIITVPTAISAKMQRPVDADISSVKTAFSGSAPLPVELFRRFEEATGVTIVEGYGLTEATCLVSCNPVDGEKKIGSIGVPFPYTDVKILQDGPDGPTECGTDQIGEICISNPGVFAGNTYTEVEKNVGLFHYDKYLRTGDLGRFDDDGYLWITGRAKDLIIRGGHNIDPAEIEEALLGHEAVAFAGAIGQPDAHAGEVPCAFVELVSGASVTEQELMEYCRVHVHERAAQPKHMTILDELPKTAVGKVFKPELRKQAITRIYNGALEDAGVAARVVSVLDDKKRGLVAQLDANGSSDDDVSKVLGSFTRPWEWAA</sequence>
<dbReference type="GO" id="GO:0006631">
    <property type="term" value="P:fatty acid metabolic process"/>
    <property type="evidence" value="ECO:0007669"/>
    <property type="project" value="TreeGrafter"/>
</dbReference>
<keyword evidence="6" id="KW-1185">Reference proteome</keyword>
<name>A0A521D1F4_9RHOB</name>
<dbReference type="PANTHER" id="PTHR43201:SF5">
    <property type="entry name" value="MEDIUM-CHAIN ACYL-COA LIGASE ACSF2, MITOCHONDRIAL"/>
    <property type="match status" value="1"/>
</dbReference>
<dbReference type="Pfam" id="PF13193">
    <property type="entry name" value="AMP-binding_C"/>
    <property type="match status" value="1"/>
</dbReference>
<evidence type="ECO:0000259" key="4">
    <source>
        <dbReference type="Pfam" id="PF13193"/>
    </source>
</evidence>
<evidence type="ECO:0000313" key="6">
    <source>
        <dbReference type="Proteomes" id="UP000319555"/>
    </source>
</evidence>
<comment type="similarity">
    <text evidence="1">Belongs to the ATP-dependent AMP-binding enzyme family.</text>
</comment>
<protein>
    <submittedName>
        <fullName evidence="5">Fatty-acyl-CoA synthase/long-chain acyl-CoA synthetase</fullName>
    </submittedName>
</protein>
<accession>A0A521D1F4</accession>
<feature type="domain" description="AMP-dependent synthetase/ligase" evidence="3">
    <location>
        <begin position="32"/>
        <end position="431"/>
    </location>
</feature>
<feature type="domain" description="AMP-binding enzyme C-terminal" evidence="4">
    <location>
        <begin position="485"/>
        <end position="561"/>
    </location>
</feature>
<reference evidence="5 6" key="1">
    <citation type="submission" date="2017-05" db="EMBL/GenBank/DDBJ databases">
        <authorList>
            <person name="Varghese N."/>
            <person name="Submissions S."/>
        </authorList>
    </citation>
    <scope>NUCLEOTIDE SEQUENCE [LARGE SCALE GENOMIC DNA]</scope>
    <source>
        <strain evidence="5 6">DSM 28009</strain>
    </source>
</reference>
<evidence type="ECO:0000313" key="5">
    <source>
        <dbReference type="EMBL" id="SMO65529.1"/>
    </source>
</evidence>
<dbReference type="InterPro" id="IPR042099">
    <property type="entry name" value="ANL_N_sf"/>
</dbReference>